<evidence type="ECO:0008006" key="4">
    <source>
        <dbReference type="Google" id="ProtNLM"/>
    </source>
</evidence>
<reference evidence="2" key="1">
    <citation type="submission" date="2018-11" db="EMBL/GenBank/DDBJ databases">
        <authorList>
            <person name="Grassa J C."/>
        </authorList>
    </citation>
    <scope>NUCLEOTIDE SEQUENCE [LARGE SCALE GENOMIC DNA]</scope>
</reference>
<dbReference type="EMBL" id="UZAU01000454">
    <property type="status" value="NOT_ANNOTATED_CDS"/>
    <property type="molecule type" value="Genomic_DNA"/>
</dbReference>
<feature type="region of interest" description="Disordered" evidence="1">
    <location>
        <begin position="319"/>
        <end position="341"/>
    </location>
</feature>
<keyword evidence="3" id="KW-1185">Reference proteome</keyword>
<accession>A0A803PRT0</accession>
<dbReference type="Gramene" id="evm.model.05.762">
    <property type="protein sequence ID" value="cds.evm.model.05.762"/>
    <property type="gene ID" value="evm.TU.05.762"/>
</dbReference>
<dbReference type="AlphaFoldDB" id="A0A803PRT0"/>
<organism evidence="2 3">
    <name type="scientific">Cannabis sativa</name>
    <name type="common">Hemp</name>
    <name type="synonym">Marijuana</name>
    <dbReference type="NCBI Taxonomy" id="3483"/>
    <lineage>
        <taxon>Eukaryota</taxon>
        <taxon>Viridiplantae</taxon>
        <taxon>Streptophyta</taxon>
        <taxon>Embryophyta</taxon>
        <taxon>Tracheophyta</taxon>
        <taxon>Spermatophyta</taxon>
        <taxon>Magnoliopsida</taxon>
        <taxon>eudicotyledons</taxon>
        <taxon>Gunneridae</taxon>
        <taxon>Pentapetalae</taxon>
        <taxon>rosids</taxon>
        <taxon>fabids</taxon>
        <taxon>Rosales</taxon>
        <taxon>Cannabaceae</taxon>
        <taxon>Cannabis</taxon>
    </lineage>
</organism>
<evidence type="ECO:0000313" key="2">
    <source>
        <dbReference type="EnsemblPlants" id="cds.evm.model.05.762"/>
    </source>
</evidence>
<name>A0A803PRT0_CANSA</name>
<dbReference type="EnsemblPlants" id="evm.model.05.762">
    <property type="protein sequence ID" value="cds.evm.model.05.762"/>
    <property type="gene ID" value="evm.TU.05.762"/>
</dbReference>
<dbReference type="PANTHER" id="PTHR31286">
    <property type="entry name" value="GLYCINE-RICH CELL WALL STRUCTURAL PROTEIN 1.8-LIKE"/>
    <property type="match status" value="1"/>
</dbReference>
<reference evidence="2" key="2">
    <citation type="submission" date="2021-03" db="UniProtKB">
        <authorList>
            <consortium name="EnsemblPlants"/>
        </authorList>
    </citation>
    <scope>IDENTIFICATION</scope>
</reference>
<dbReference type="PANTHER" id="PTHR31286:SF165">
    <property type="entry name" value="DUF4283 DOMAIN-CONTAINING PROTEIN"/>
    <property type="match status" value="1"/>
</dbReference>
<sequence length="341" mass="38030">MPKSATLETARGGNKVVLKLLTSAIKSENVADKWIPSLWVFIDIDDIEVLGFSITGMGLVGDNTKEMSDEEDIDGVDPALVNVFQPPLSPGASLNDLQQGKNSIPPVLRSGSVVRNLENSFKLDEQRSKVKTTMENIEDEVLFWKPSIVCYVLGSNPPLHIIEGFSKRVWKDKVDRVKMLSFGQMENPIMVDEMTRERERLNYPRVMIKVSMDQHFPDTLEFEDEYGSNTTIGVKYEWKPCVCTHCSGLGHVAAKCKKNATGKKEWIVKADNRKQNQVYEEGFTKVTRSRKVETTVQKPAEIEVGNTFQVLDMVQDAGEGSSVITNGGNTEEGGEPSILNE</sequence>
<protein>
    <recommendedName>
        <fullName evidence="4">DUF4283 domain-containing protein</fullName>
    </recommendedName>
</protein>
<dbReference type="InterPro" id="IPR040256">
    <property type="entry name" value="At4g02000-like"/>
</dbReference>
<dbReference type="Proteomes" id="UP000596661">
    <property type="component" value="Chromosome 5"/>
</dbReference>
<evidence type="ECO:0000313" key="3">
    <source>
        <dbReference type="Proteomes" id="UP000596661"/>
    </source>
</evidence>
<proteinExistence type="predicted"/>
<evidence type="ECO:0000256" key="1">
    <source>
        <dbReference type="SAM" id="MobiDB-lite"/>
    </source>
</evidence>